<feature type="compositionally biased region" description="Basic and acidic residues" evidence="1">
    <location>
        <begin position="435"/>
        <end position="452"/>
    </location>
</feature>
<evidence type="ECO:0000313" key="3">
    <source>
        <dbReference type="EMBL" id="TFY79878.1"/>
    </source>
</evidence>
<keyword evidence="4" id="KW-1185">Reference proteome</keyword>
<feature type="compositionally biased region" description="Polar residues" evidence="1">
    <location>
        <begin position="417"/>
        <end position="430"/>
    </location>
</feature>
<dbReference type="OrthoDB" id="3364886at2759"/>
<evidence type="ECO:0008006" key="5">
    <source>
        <dbReference type="Google" id="ProtNLM"/>
    </source>
</evidence>
<name>A0A4Z0A2F6_9AGAM</name>
<feature type="compositionally biased region" description="Polar residues" evidence="1">
    <location>
        <begin position="475"/>
        <end position="496"/>
    </location>
</feature>
<feature type="transmembrane region" description="Helical" evidence="2">
    <location>
        <begin position="238"/>
        <end position="258"/>
    </location>
</feature>
<feature type="region of interest" description="Disordered" evidence="1">
    <location>
        <begin position="357"/>
        <end position="499"/>
    </location>
</feature>
<comment type="caution">
    <text evidence="3">The sequence shown here is derived from an EMBL/GenBank/DDBJ whole genome shotgun (WGS) entry which is preliminary data.</text>
</comment>
<gene>
    <name evidence="3" type="ORF">EWM64_g4133</name>
</gene>
<dbReference type="Proteomes" id="UP000298061">
    <property type="component" value="Unassembled WGS sequence"/>
</dbReference>
<keyword evidence="2" id="KW-0472">Membrane</keyword>
<proteinExistence type="predicted"/>
<evidence type="ECO:0000256" key="2">
    <source>
        <dbReference type="SAM" id="Phobius"/>
    </source>
</evidence>
<keyword evidence="2" id="KW-1133">Transmembrane helix</keyword>
<feature type="transmembrane region" description="Helical" evidence="2">
    <location>
        <begin position="20"/>
        <end position="44"/>
    </location>
</feature>
<feature type="transmembrane region" description="Helical" evidence="2">
    <location>
        <begin position="72"/>
        <end position="98"/>
    </location>
</feature>
<dbReference type="STRING" id="135208.A0A4Z0A2F6"/>
<reference evidence="3 4" key="1">
    <citation type="submission" date="2019-02" db="EMBL/GenBank/DDBJ databases">
        <title>Genome sequencing of the rare red list fungi Hericium alpestre (H. flagellum).</title>
        <authorList>
            <person name="Buettner E."/>
            <person name="Kellner H."/>
        </authorList>
    </citation>
    <scope>NUCLEOTIDE SEQUENCE [LARGE SCALE GENOMIC DNA]</scope>
    <source>
        <strain evidence="3 4">DSM 108284</strain>
    </source>
</reference>
<dbReference type="EMBL" id="SFCI01000425">
    <property type="protein sequence ID" value="TFY79878.1"/>
    <property type="molecule type" value="Genomic_DNA"/>
</dbReference>
<organism evidence="3 4">
    <name type="scientific">Hericium alpestre</name>
    <dbReference type="NCBI Taxonomy" id="135208"/>
    <lineage>
        <taxon>Eukaryota</taxon>
        <taxon>Fungi</taxon>
        <taxon>Dikarya</taxon>
        <taxon>Basidiomycota</taxon>
        <taxon>Agaricomycotina</taxon>
        <taxon>Agaricomycetes</taxon>
        <taxon>Russulales</taxon>
        <taxon>Hericiaceae</taxon>
        <taxon>Hericium</taxon>
    </lineage>
</organism>
<dbReference type="AlphaFoldDB" id="A0A4Z0A2F6"/>
<feature type="transmembrane region" description="Helical" evidence="2">
    <location>
        <begin position="110"/>
        <end position="129"/>
    </location>
</feature>
<feature type="compositionally biased region" description="Basic and acidic residues" evidence="1">
    <location>
        <begin position="369"/>
        <end position="381"/>
    </location>
</feature>
<feature type="transmembrane region" description="Helical" evidence="2">
    <location>
        <begin position="164"/>
        <end position="181"/>
    </location>
</feature>
<accession>A0A4Z0A2F6</accession>
<evidence type="ECO:0000313" key="4">
    <source>
        <dbReference type="Proteomes" id="UP000298061"/>
    </source>
</evidence>
<protein>
    <recommendedName>
        <fullName evidence="5">DUF4203 domain-containing protein</fullName>
    </recommendedName>
</protein>
<feature type="transmembrane region" description="Helical" evidence="2">
    <location>
        <begin position="136"/>
        <end position="158"/>
    </location>
</feature>
<keyword evidence="2" id="KW-0812">Transmembrane</keyword>
<feature type="compositionally biased region" description="Acidic residues" evidence="1">
    <location>
        <begin position="391"/>
        <end position="407"/>
    </location>
</feature>
<evidence type="ECO:0000256" key="1">
    <source>
        <dbReference type="SAM" id="MobiDB-lite"/>
    </source>
</evidence>
<sequence length="535" mass="58291">MSNSTQSSVPLAALLPTLPYTLAYGLPLLLLSLPLTFAGAFLTVDRTFSFAPHDDVQLPGAFGVNKTTRKHFYLEGGVGGLAVGWIFGLFLSSFLALVIPNESASPPLSAPSFVVVWLLSAISTCILSGRFKYASLLFAGITGGTTFALALVIGLHPALSTRRILLALFICLFPLMTLLPFRTRLIFLRISAASTGAFGLILFIALMAHADAWGNVWERLWVGDGAGWGTSVEHGMSAGYWLLLIGGFVSDWLLHRVFGGNPDQKWDKYLAEYTSSLPHDPSRAGIFTGPTHSISSRVLAFFHIHAQPSPAVAMPGSRPFYPIFPSFDADGGEKKVPLAFEGEKAFEYERRPAFLRKPSQHPLTQLRTLADKKQTRKRDAVKFSPIKSEDSYSDSDDDETKVDEDNLSDAPPKPLASLQSISSRTLNVGSVSGFRDSKGREPREAHLEDHGRRIGYPTGGQYIPEGGPYEEDVTNMASRPSSPTPLSAPGSTTTGGPITLALPAHQRRNYPGSAQHQKWDNFWRDVTQRAGEGMR</sequence>
<feature type="transmembrane region" description="Helical" evidence="2">
    <location>
        <begin position="188"/>
        <end position="210"/>
    </location>
</feature>